<dbReference type="InterPro" id="IPR036034">
    <property type="entry name" value="PDZ_sf"/>
</dbReference>
<dbReference type="SMART" id="SM00228">
    <property type="entry name" value="PDZ"/>
    <property type="match status" value="1"/>
</dbReference>
<organism evidence="9 10">
    <name type="scientific">Solitalea longa</name>
    <dbReference type="NCBI Taxonomy" id="2079460"/>
    <lineage>
        <taxon>Bacteria</taxon>
        <taxon>Pseudomonadati</taxon>
        <taxon>Bacteroidota</taxon>
        <taxon>Sphingobacteriia</taxon>
        <taxon>Sphingobacteriales</taxon>
        <taxon>Sphingobacteriaceae</taxon>
        <taxon>Solitalea</taxon>
    </lineage>
</organism>
<dbReference type="SUPFAM" id="SSF52096">
    <property type="entry name" value="ClpP/crotonase"/>
    <property type="match status" value="1"/>
</dbReference>
<dbReference type="CDD" id="cd07560">
    <property type="entry name" value="Peptidase_S41_CPP"/>
    <property type="match status" value="1"/>
</dbReference>
<dbReference type="GO" id="GO:0004175">
    <property type="term" value="F:endopeptidase activity"/>
    <property type="evidence" value="ECO:0007669"/>
    <property type="project" value="TreeGrafter"/>
</dbReference>
<sequence>MIKKLMLEAMAFSFIVSSCSATPSRLTTDVGSGKFNLQPEPKHFMVAKVITGAIEEYHYKKVKLNDSLSSQIFNRYLKDLDGSRSTLLASDVKDFEQYRYVIDNQLEAADLTAGYYIYNRYADRLSQRVDYALSLLNGKQNLDSTDTYELDREKEPWFASTADLNTYWSKRVRYELISQKLISKDEQKAYDIIKKRYQNLKSTLEKLKSEDVFETYMNAFSSTVEPHTVYLSPKNSADFKIDMSRALEGIGATLRSEDGYTKIVQLTKAGPAEKSKQVQPNDRIIAVAQGKDGEFEDVVGWRIDDVVGKIRGPKGTVVRLQIIPSGADVNSTPKTVVLVRDKVVLSDQQAQSEVKQVNFNGKVYKIGVISVPAFYIDWDAMRKKDPNYTSTTRDVKNALIKFKAQGVDGVVMDLRNNGGGSLKEAIELSGLFIKTGPVVQVREAGGSVTVNEDNDPDITYSGPLTVLVNRFSASASEIFAAAMQDYQRGLVIGEQTYGKGTVQTAAAINELINKQDNLGQLNLTVAKFYRISGGSTQHKGVIPDISFPSMFPADKFGESSEPTALPWDQINPAQYSPVGKLVNLKPSLSTDHVKRMEGSPEYKYLLEDIKEFEQNESRKTVVLNIDELKKEREAKEDEDLVRFNARRKALGEKPVAKGTSLTPLNNDFVKDESLQITAELINKTMPNTIVEKVPNKF</sequence>
<dbReference type="NCBIfam" id="TIGR00225">
    <property type="entry name" value="prc"/>
    <property type="match status" value="1"/>
</dbReference>
<dbReference type="InterPro" id="IPR001478">
    <property type="entry name" value="PDZ"/>
</dbReference>
<dbReference type="Proteomes" id="UP000236893">
    <property type="component" value="Unassembled WGS sequence"/>
</dbReference>
<dbReference type="RefSeq" id="WP_103787037.1">
    <property type="nucleotide sequence ID" value="NZ_PQVF01000001.1"/>
</dbReference>
<dbReference type="InterPro" id="IPR029045">
    <property type="entry name" value="ClpP/crotonase-like_dom_sf"/>
</dbReference>
<feature type="chain" id="PRO_5015503587" evidence="6">
    <location>
        <begin position="22"/>
        <end position="697"/>
    </location>
</feature>
<name>A0A2S5A8Q0_9SPHI</name>
<keyword evidence="6" id="KW-0732">Signal</keyword>
<gene>
    <name evidence="9" type="ORF">C3K47_00075</name>
</gene>
<dbReference type="GO" id="GO:0008236">
    <property type="term" value="F:serine-type peptidase activity"/>
    <property type="evidence" value="ECO:0007669"/>
    <property type="project" value="UniProtKB-KW"/>
</dbReference>
<dbReference type="InterPro" id="IPR040573">
    <property type="entry name" value="TSP_N"/>
</dbReference>
<evidence type="ECO:0000256" key="1">
    <source>
        <dbReference type="ARBA" id="ARBA00009179"/>
    </source>
</evidence>
<reference evidence="9 10" key="1">
    <citation type="submission" date="2018-01" db="EMBL/GenBank/DDBJ databases">
        <authorList>
            <person name="Gaut B.S."/>
            <person name="Morton B.R."/>
            <person name="Clegg M.T."/>
            <person name="Duvall M.R."/>
        </authorList>
    </citation>
    <scope>NUCLEOTIDE SEQUENCE [LARGE SCALE GENOMIC DNA]</scope>
    <source>
        <strain evidence="9 10">HR-AV</strain>
    </source>
</reference>
<evidence type="ECO:0000259" key="8">
    <source>
        <dbReference type="SMART" id="SM00245"/>
    </source>
</evidence>
<keyword evidence="3 5" id="KW-0378">Hydrolase</keyword>
<dbReference type="Pfam" id="PF00595">
    <property type="entry name" value="PDZ"/>
    <property type="match status" value="1"/>
</dbReference>
<dbReference type="Gene3D" id="3.90.226.10">
    <property type="entry name" value="2-enoyl-CoA Hydratase, Chain A, domain 1"/>
    <property type="match status" value="1"/>
</dbReference>
<dbReference type="GO" id="GO:0007165">
    <property type="term" value="P:signal transduction"/>
    <property type="evidence" value="ECO:0007669"/>
    <property type="project" value="TreeGrafter"/>
</dbReference>
<evidence type="ECO:0000256" key="4">
    <source>
        <dbReference type="ARBA" id="ARBA00022825"/>
    </source>
</evidence>
<dbReference type="Pfam" id="PF03572">
    <property type="entry name" value="Peptidase_S41"/>
    <property type="match status" value="1"/>
</dbReference>
<dbReference type="PANTHER" id="PTHR32060:SF22">
    <property type="entry name" value="CARBOXYL-TERMINAL-PROCESSING PEPTIDASE 3, CHLOROPLASTIC"/>
    <property type="match status" value="1"/>
</dbReference>
<feature type="signal peptide" evidence="6">
    <location>
        <begin position="1"/>
        <end position="21"/>
    </location>
</feature>
<feature type="domain" description="PDZ" evidence="7">
    <location>
        <begin position="248"/>
        <end position="326"/>
    </location>
</feature>
<proteinExistence type="inferred from homology"/>
<dbReference type="Gene3D" id="2.30.42.10">
    <property type="match status" value="1"/>
</dbReference>
<comment type="caution">
    <text evidence="9">The sequence shown here is derived from an EMBL/GenBank/DDBJ whole genome shotgun (WGS) entry which is preliminary data.</text>
</comment>
<evidence type="ECO:0000313" key="10">
    <source>
        <dbReference type="Proteomes" id="UP000236893"/>
    </source>
</evidence>
<dbReference type="CDD" id="cd06782">
    <property type="entry name" value="cpPDZ_CPP-like"/>
    <property type="match status" value="1"/>
</dbReference>
<dbReference type="GO" id="GO:0006508">
    <property type="term" value="P:proteolysis"/>
    <property type="evidence" value="ECO:0007669"/>
    <property type="project" value="UniProtKB-KW"/>
</dbReference>
<protein>
    <submittedName>
        <fullName evidence="9">Tail-specific protease</fullName>
    </submittedName>
</protein>
<dbReference type="OrthoDB" id="9812068at2"/>
<dbReference type="AlphaFoldDB" id="A0A2S5A8Q0"/>
<dbReference type="PROSITE" id="PS51257">
    <property type="entry name" value="PROKAR_LIPOPROTEIN"/>
    <property type="match status" value="1"/>
</dbReference>
<feature type="domain" description="Tail specific protease" evidence="8">
    <location>
        <begin position="331"/>
        <end position="548"/>
    </location>
</feature>
<dbReference type="InterPro" id="IPR004447">
    <property type="entry name" value="Peptidase_S41A"/>
</dbReference>
<comment type="similarity">
    <text evidence="1 5">Belongs to the peptidase S41A family.</text>
</comment>
<accession>A0A2S5A8Q0</accession>
<evidence type="ECO:0000256" key="5">
    <source>
        <dbReference type="RuleBase" id="RU004404"/>
    </source>
</evidence>
<evidence type="ECO:0000259" key="7">
    <source>
        <dbReference type="SMART" id="SM00228"/>
    </source>
</evidence>
<dbReference type="SMART" id="SM00245">
    <property type="entry name" value="TSPc"/>
    <property type="match status" value="1"/>
</dbReference>
<dbReference type="EMBL" id="PQVF01000001">
    <property type="protein sequence ID" value="POY38935.1"/>
    <property type="molecule type" value="Genomic_DNA"/>
</dbReference>
<dbReference type="FunFam" id="3.90.226.10:FF:000090">
    <property type="entry name" value="Tail-specific protease"/>
    <property type="match status" value="1"/>
</dbReference>
<dbReference type="GO" id="GO:0030288">
    <property type="term" value="C:outer membrane-bounded periplasmic space"/>
    <property type="evidence" value="ECO:0007669"/>
    <property type="project" value="TreeGrafter"/>
</dbReference>
<dbReference type="SUPFAM" id="SSF50156">
    <property type="entry name" value="PDZ domain-like"/>
    <property type="match status" value="1"/>
</dbReference>
<dbReference type="InterPro" id="IPR020992">
    <property type="entry name" value="Tail_Prtase_C"/>
</dbReference>
<dbReference type="Gene3D" id="3.30.750.44">
    <property type="match status" value="1"/>
</dbReference>
<dbReference type="Pfam" id="PF17804">
    <property type="entry name" value="TSP_NTD"/>
    <property type="match status" value="1"/>
</dbReference>
<keyword evidence="10" id="KW-1185">Reference proteome</keyword>
<dbReference type="InterPro" id="IPR005151">
    <property type="entry name" value="Tail-specific_protease"/>
</dbReference>
<evidence type="ECO:0000256" key="6">
    <source>
        <dbReference type="SAM" id="SignalP"/>
    </source>
</evidence>
<keyword evidence="2 5" id="KW-0645">Protease</keyword>
<dbReference type="PANTHER" id="PTHR32060">
    <property type="entry name" value="TAIL-SPECIFIC PROTEASE"/>
    <property type="match status" value="1"/>
</dbReference>
<dbReference type="Pfam" id="PF11818">
    <property type="entry name" value="DUF3340"/>
    <property type="match status" value="1"/>
</dbReference>
<keyword evidence="4 5" id="KW-0720">Serine protease</keyword>
<evidence type="ECO:0000256" key="3">
    <source>
        <dbReference type="ARBA" id="ARBA00022801"/>
    </source>
</evidence>
<evidence type="ECO:0000313" key="9">
    <source>
        <dbReference type="EMBL" id="POY38935.1"/>
    </source>
</evidence>
<evidence type="ECO:0000256" key="2">
    <source>
        <dbReference type="ARBA" id="ARBA00022670"/>
    </source>
</evidence>